<gene>
    <name evidence="1" type="ORF">AVEN_234807_1</name>
</gene>
<evidence type="ECO:0000313" key="1">
    <source>
        <dbReference type="EMBL" id="GBM36422.1"/>
    </source>
</evidence>
<reference evidence="1 2" key="1">
    <citation type="journal article" date="2019" name="Sci. Rep.">
        <title>Orb-weaving spider Araneus ventricosus genome elucidates the spidroin gene catalogue.</title>
        <authorList>
            <person name="Kono N."/>
            <person name="Nakamura H."/>
            <person name="Ohtoshi R."/>
            <person name="Moran D.A.P."/>
            <person name="Shinohara A."/>
            <person name="Yoshida Y."/>
            <person name="Fujiwara M."/>
            <person name="Mori M."/>
            <person name="Tomita M."/>
            <person name="Arakawa K."/>
        </authorList>
    </citation>
    <scope>NUCLEOTIDE SEQUENCE [LARGE SCALE GENOMIC DNA]</scope>
</reference>
<dbReference type="AlphaFoldDB" id="A0A4Y2F4G3"/>
<organism evidence="1 2">
    <name type="scientific">Araneus ventricosus</name>
    <name type="common">Orbweaver spider</name>
    <name type="synonym">Epeira ventricosa</name>
    <dbReference type="NCBI Taxonomy" id="182803"/>
    <lineage>
        <taxon>Eukaryota</taxon>
        <taxon>Metazoa</taxon>
        <taxon>Ecdysozoa</taxon>
        <taxon>Arthropoda</taxon>
        <taxon>Chelicerata</taxon>
        <taxon>Arachnida</taxon>
        <taxon>Araneae</taxon>
        <taxon>Araneomorphae</taxon>
        <taxon>Entelegynae</taxon>
        <taxon>Araneoidea</taxon>
        <taxon>Araneidae</taxon>
        <taxon>Araneus</taxon>
    </lineage>
</organism>
<protein>
    <submittedName>
        <fullName evidence="1">Uncharacterized protein</fullName>
    </submittedName>
</protein>
<keyword evidence="2" id="KW-1185">Reference proteome</keyword>
<proteinExistence type="predicted"/>
<dbReference type="EMBL" id="BGPR01000811">
    <property type="protein sequence ID" value="GBM36422.1"/>
    <property type="molecule type" value="Genomic_DNA"/>
</dbReference>
<sequence length="93" mass="9848">MPLKVEKNKLTVAMRHGPDEECCTDFGIRGTGYLHAHTQFAILRIFASTILVPTTMAYSGGSASKVVASFHSHAFSSGGTGFREVVSNSGSGQ</sequence>
<dbReference type="Proteomes" id="UP000499080">
    <property type="component" value="Unassembled WGS sequence"/>
</dbReference>
<accession>A0A4Y2F4G3</accession>
<comment type="caution">
    <text evidence="1">The sequence shown here is derived from an EMBL/GenBank/DDBJ whole genome shotgun (WGS) entry which is preliminary data.</text>
</comment>
<evidence type="ECO:0000313" key="2">
    <source>
        <dbReference type="Proteomes" id="UP000499080"/>
    </source>
</evidence>
<name>A0A4Y2F4G3_ARAVE</name>